<keyword evidence="2" id="KW-1185">Reference proteome</keyword>
<accession>A0A9P5TZX9</accession>
<name>A0A9P5TZX9_9AGAR</name>
<dbReference type="AlphaFoldDB" id="A0A9P5TZX9"/>
<evidence type="ECO:0000313" key="2">
    <source>
        <dbReference type="Proteomes" id="UP000772434"/>
    </source>
</evidence>
<comment type="caution">
    <text evidence="1">The sequence shown here is derived from an EMBL/GenBank/DDBJ whole genome shotgun (WGS) entry which is preliminary data.</text>
</comment>
<dbReference type="Proteomes" id="UP000772434">
    <property type="component" value="Unassembled WGS sequence"/>
</dbReference>
<sequence length="332" mass="37499">MAALSWENVGRNTFSWERELLKPEGSETLLESGLRLGTEYLDSGRDVTAECISGCEGSLVGKCRIWSWSQKEYPRLTDKSAIRVFSTTGDNNNNFSKIPSKALQPSIDLIHLAWEKLFLRDPRFADAASKALDEFQKSMKNSTKAAEVLTCVKNYLEYFSDHGIQVIFQSESQILGDYNLSWKWDDNFGLAPAMELVQLASNNLPSHAATWYSNGNKPIKTKRSENVTKVFIRDPKASLDYEITLDCVQQFMQGVYSGCPINFIGILREGPSSPTTSTRSFPLSCRRRIHFSDPPREPGLAPNQGTISGCCNNDDGWYIPVYLHEHTWRQMD</sequence>
<evidence type="ECO:0000313" key="1">
    <source>
        <dbReference type="EMBL" id="KAF9061291.1"/>
    </source>
</evidence>
<protein>
    <submittedName>
        <fullName evidence="1">Uncharacterized protein</fullName>
    </submittedName>
</protein>
<organism evidence="1 2">
    <name type="scientific">Rhodocollybia butyracea</name>
    <dbReference type="NCBI Taxonomy" id="206335"/>
    <lineage>
        <taxon>Eukaryota</taxon>
        <taxon>Fungi</taxon>
        <taxon>Dikarya</taxon>
        <taxon>Basidiomycota</taxon>
        <taxon>Agaricomycotina</taxon>
        <taxon>Agaricomycetes</taxon>
        <taxon>Agaricomycetidae</taxon>
        <taxon>Agaricales</taxon>
        <taxon>Marasmiineae</taxon>
        <taxon>Omphalotaceae</taxon>
        <taxon>Rhodocollybia</taxon>
    </lineage>
</organism>
<reference evidence="1" key="1">
    <citation type="submission" date="2020-11" db="EMBL/GenBank/DDBJ databases">
        <authorList>
            <consortium name="DOE Joint Genome Institute"/>
            <person name="Ahrendt S."/>
            <person name="Riley R."/>
            <person name="Andreopoulos W."/>
            <person name="Labutti K."/>
            <person name="Pangilinan J."/>
            <person name="Ruiz-Duenas F.J."/>
            <person name="Barrasa J.M."/>
            <person name="Sanchez-Garcia M."/>
            <person name="Camarero S."/>
            <person name="Miyauchi S."/>
            <person name="Serrano A."/>
            <person name="Linde D."/>
            <person name="Babiker R."/>
            <person name="Drula E."/>
            <person name="Ayuso-Fernandez I."/>
            <person name="Pacheco R."/>
            <person name="Padilla G."/>
            <person name="Ferreira P."/>
            <person name="Barriuso J."/>
            <person name="Kellner H."/>
            <person name="Castanera R."/>
            <person name="Alfaro M."/>
            <person name="Ramirez L."/>
            <person name="Pisabarro A.G."/>
            <person name="Kuo A."/>
            <person name="Tritt A."/>
            <person name="Lipzen A."/>
            <person name="He G."/>
            <person name="Yan M."/>
            <person name="Ng V."/>
            <person name="Cullen D."/>
            <person name="Martin F."/>
            <person name="Rosso M.-N."/>
            <person name="Henrissat B."/>
            <person name="Hibbett D."/>
            <person name="Martinez A.T."/>
            <person name="Grigoriev I.V."/>
        </authorList>
    </citation>
    <scope>NUCLEOTIDE SEQUENCE</scope>
    <source>
        <strain evidence="1">AH 40177</strain>
    </source>
</reference>
<dbReference type="EMBL" id="JADNRY010000207">
    <property type="protein sequence ID" value="KAF9061291.1"/>
    <property type="molecule type" value="Genomic_DNA"/>
</dbReference>
<gene>
    <name evidence="1" type="ORF">BDP27DRAFT_1369775</name>
</gene>
<proteinExistence type="predicted"/>